<organism evidence="2 3">
    <name type="scientific">Sinanodonta woodiana</name>
    <name type="common">Chinese pond mussel</name>
    <name type="synonym">Anodonta woodiana</name>
    <dbReference type="NCBI Taxonomy" id="1069815"/>
    <lineage>
        <taxon>Eukaryota</taxon>
        <taxon>Metazoa</taxon>
        <taxon>Spiralia</taxon>
        <taxon>Lophotrochozoa</taxon>
        <taxon>Mollusca</taxon>
        <taxon>Bivalvia</taxon>
        <taxon>Autobranchia</taxon>
        <taxon>Heteroconchia</taxon>
        <taxon>Palaeoheterodonta</taxon>
        <taxon>Unionida</taxon>
        <taxon>Unionoidea</taxon>
        <taxon>Unionidae</taxon>
        <taxon>Unioninae</taxon>
        <taxon>Sinanodonta</taxon>
    </lineage>
</organism>
<dbReference type="EMBL" id="JBJQND010000002">
    <property type="protein sequence ID" value="KAL3887164.1"/>
    <property type="molecule type" value="Genomic_DNA"/>
</dbReference>
<feature type="compositionally biased region" description="Basic and acidic residues" evidence="1">
    <location>
        <begin position="74"/>
        <end position="83"/>
    </location>
</feature>
<comment type="caution">
    <text evidence="2">The sequence shown here is derived from an EMBL/GenBank/DDBJ whole genome shotgun (WGS) entry which is preliminary data.</text>
</comment>
<accession>A0ABD3XLR1</accession>
<keyword evidence="3" id="KW-1185">Reference proteome</keyword>
<evidence type="ECO:0000313" key="3">
    <source>
        <dbReference type="Proteomes" id="UP001634394"/>
    </source>
</evidence>
<dbReference type="Proteomes" id="UP001634394">
    <property type="component" value="Unassembled WGS sequence"/>
</dbReference>
<feature type="region of interest" description="Disordered" evidence="1">
    <location>
        <begin position="31"/>
        <end position="91"/>
    </location>
</feature>
<dbReference type="AlphaFoldDB" id="A0ABD3XLR1"/>
<name>A0ABD3XLR1_SINWO</name>
<proteinExistence type="predicted"/>
<gene>
    <name evidence="2" type="ORF">ACJMK2_027114</name>
</gene>
<reference evidence="2 3" key="1">
    <citation type="submission" date="2024-11" db="EMBL/GenBank/DDBJ databases">
        <title>Chromosome-level genome assembly of the freshwater bivalve Anodonta woodiana.</title>
        <authorList>
            <person name="Chen X."/>
        </authorList>
    </citation>
    <scope>NUCLEOTIDE SEQUENCE [LARGE SCALE GENOMIC DNA]</scope>
    <source>
        <strain evidence="2">MN2024</strain>
        <tissue evidence="2">Gills</tissue>
    </source>
</reference>
<evidence type="ECO:0000313" key="2">
    <source>
        <dbReference type="EMBL" id="KAL3887164.1"/>
    </source>
</evidence>
<evidence type="ECO:0000256" key="1">
    <source>
        <dbReference type="SAM" id="MobiDB-lite"/>
    </source>
</evidence>
<protein>
    <submittedName>
        <fullName evidence="2">Uncharacterized protein</fullName>
    </submittedName>
</protein>
<sequence length="115" mass="12794">MPSIVEAIHRLTRSLSLPLNEKDIYRSSHDTSLPYTEEDMNYNHPVRGGVSHPPIKRNTHRNFISDTSVDDPVSSDHHSKDTSYGDIVQTGSPLSTLPLNYGHCKSNIGIPPFGK</sequence>